<keyword evidence="1" id="KW-0812">Transmembrane</keyword>
<evidence type="ECO:0000313" key="2">
    <source>
        <dbReference type="EMBL" id="KYG31826.1"/>
    </source>
</evidence>
<dbReference type="Pfam" id="PF14147">
    <property type="entry name" value="Spore_YhaL"/>
    <property type="match status" value="1"/>
</dbReference>
<reference evidence="2" key="1">
    <citation type="submission" date="2016-02" db="EMBL/GenBank/DDBJ databases">
        <title>Genome sequence of Bacillus trypoxylicola KCTC 13244(T).</title>
        <authorList>
            <person name="Jeong H."/>
            <person name="Park S.-H."/>
            <person name="Choi S.-K."/>
        </authorList>
    </citation>
    <scope>NUCLEOTIDE SEQUENCE [LARGE SCALE GENOMIC DNA]</scope>
    <source>
        <strain evidence="2">KCTC 13244</strain>
    </source>
</reference>
<dbReference type="EMBL" id="LTAO01000012">
    <property type="protein sequence ID" value="KYG31826.1"/>
    <property type="molecule type" value="Genomic_DNA"/>
</dbReference>
<evidence type="ECO:0000256" key="1">
    <source>
        <dbReference type="SAM" id="Phobius"/>
    </source>
</evidence>
<feature type="transmembrane region" description="Helical" evidence="1">
    <location>
        <begin position="12"/>
        <end position="33"/>
    </location>
</feature>
<keyword evidence="1" id="KW-0472">Membrane</keyword>
<gene>
    <name evidence="2" type="ORF">AZF04_03345</name>
</gene>
<evidence type="ECO:0000313" key="3">
    <source>
        <dbReference type="Proteomes" id="UP000075806"/>
    </source>
</evidence>
<accession>A0A162E5Z6</accession>
<sequence length="93" mass="10806">MNSSTKTSQRVAVVLLVALILVFIFTQTSILSVLLASPWWIYLVIAGIIFSGYMSMRYMLEDHEVENEYIEKEGSVFIERMEAEREKRNVEKI</sequence>
<dbReference type="RefSeq" id="WP_061948201.1">
    <property type="nucleotide sequence ID" value="NZ_LTAO01000012.1"/>
</dbReference>
<organism evidence="2 3">
    <name type="scientific">Alkalihalobacillus trypoxylicola</name>
    <dbReference type="NCBI Taxonomy" id="519424"/>
    <lineage>
        <taxon>Bacteria</taxon>
        <taxon>Bacillati</taxon>
        <taxon>Bacillota</taxon>
        <taxon>Bacilli</taxon>
        <taxon>Bacillales</taxon>
        <taxon>Bacillaceae</taxon>
        <taxon>Alkalihalobacillus</taxon>
    </lineage>
</organism>
<evidence type="ECO:0008006" key="4">
    <source>
        <dbReference type="Google" id="ProtNLM"/>
    </source>
</evidence>
<name>A0A162E5Z6_9BACI</name>
<dbReference type="AlphaFoldDB" id="A0A162E5Z6"/>
<feature type="transmembrane region" description="Helical" evidence="1">
    <location>
        <begin position="39"/>
        <end position="56"/>
    </location>
</feature>
<keyword evidence="1" id="KW-1133">Transmembrane helix</keyword>
<comment type="caution">
    <text evidence="2">The sequence shown here is derived from an EMBL/GenBank/DDBJ whole genome shotgun (WGS) entry which is preliminary data.</text>
</comment>
<protein>
    <recommendedName>
        <fullName evidence="4">Histidine kinase</fullName>
    </recommendedName>
</protein>
<dbReference type="STRING" id="519424.AZF04_03345"/>
<keyword evidence="3" id="KW-1185">Reference proteome</keyword>
<dbReference type="OrthoDB" id="2454520at2"/>
<dbReference type="InterPro" id="IPR025428">
    <property type="entry name" value="Spore_YhaL"/>
</dbReference>
<dbReference type="Proteomes" id="UP000075806">
    <property type="component" value="Unassembled WGS sequence"/>
</dbReference>
<proteinExistence type="predicted"/>